<gene>
    <name evidence="2" type="primary">cobO</name>
    <name evidence="2" type="ORF">FAB82_08225</name>
</gene>
<dbReference type="PANTHER" id="PTHR46638">
    <property type="entry name" value="CORRINOID ADENOSYLTRANSFERASE"/>
    <property type="match status" value="1"/>
</dbReference>
<dbReference type="EC" id="2.5.1.17" evidence="2"/>
<reference evidence="3" key="1">
    <citation type="submission" date="2019-04" db="EMBL/GenBank/DDBJ databases">
        <title>Nocardioides xinjiangensis sp. nov.</title>
        <authorList>
            <person name="Liu S."/>
        </authorList>
    </citation>
    <scope>NUCLEOTIDE SEQUENCE [LARGE SCALE GENOMIC DNA]</scope>
    <source>
        <strain evidence="3">18</strain>
    </source>
</reference>
<reference evidence="2 3" key="2">
    <citation type="submission" date="2019-05" db="EMBL/GenBank/DDBJ databases">
        <title>Glycomyces buryatensis sp. nov.</title>
        <authorList>
            <person name="Nikitina E."/>
        </authorList>
    </citation>
    <scope>NUCLEOTIDE SEQUENCE [LARGE SCALE GENOMIC DNA]</scope>
    <source>
        <strain evidence="2 3">18</strain>
    </source>
</reference>
<dbReference type="OrthoDB" id="9810309at2"/>
<dbReference type="SUPFAM" id="SSF52540">
    <property type="entry name" value="P-loop containing nucleoside triphosphate hydrolases"/>
    <property type="match status" value="1"/>
</dbReference>
<dbReference type="PANTHER" id="PTHR46638:SF1">
    <property type="entry name" value="CORRINOID ADENOSYLTRANSFERASE"/>
    <property type="match status" value="1"/>
</dbReference>
<dbReference type="Proteomes" id="UP000308760">
    <property type="component" value="Unassembled WGS sequence"/>
</dbReference>
<dbReference type="CDD" id="cd00561">
    <property type="entry name" value="CobA_ACA"/>
    <property type="match status" value="1"/>
</dbReference>
<dbReference type="Gene3D" id="3.40.50.300">
    <property type="entry name" value="P-loop containing nucleotide triphosphate hydrolases"/>
    <property type="match status" value="1"/>
</dbReference>
<dbReference type="GO" id="GO:0008817">
    <property type="term" value="F:corrinoid adenosyltransferase activity"/>
    <property type="evidence" value="ECO:0007669"/>
    <property type="project" value="UniProtKB-EC"/>
</dbReference>
<feature type="region of interest" description="Disordered" evidence="1">
    <location>
        <begin position="1"/>
        <end position="28"/>
    </location>
</feature>
<evidence type="ECO:0000313" key="3">
    <source>
        <dbReference type="Proteomes" id="UP000308760"/>
    </source>
</evidence>
<dbReference type="GO" id="GO:0009236">
    <property type="term" value="P:cobalamin biosynthetic process"/>
    <property type="evidence" value="ECO:0007669"/>
    <property type="project" value="InterPro"/>
</dbReference>
<evidence type="ECO:0000313" key="2">
    <source>
        <dbReference type="EMBL" id="THV42072.1"/>
    </source>
</evidence>
<sequence length="198" mass="22788">MTEQKSQYDGATAEATADTQPRRRKRETPLLMVHTGKGKGKSTAAFGMMMRAWSQDWPIAVFQFVKSGKWRVGEQAAAEKLGGIDWFKMGDGWSWTSRDPAESADLAREGWEEVKRCLAEERYRFYLLDEFTYPMKWGWVDTAEVVEVLKNRTGWQYVMITGRDAPQELIDAADLVTEMTKVKHPLDQGWRGQKGIEW</sequence>
<dbReference type="NCBIfam" id="NF004637">
    <property type="entry name" value="PRK05986.1"/>
    <property type="match status" value="1"/>
</dbReference>
<dbReference type="AlphaFoldDB" id="A0A4S8QFZ8"/>
<keyword evidence="3" id="KW-1185">Reference proteome</keyword>
<organism evidence="2 3">
    <name type="scientific">Glycomyces buryatensis</name>
    <dbReference type="NCBI Taxonomy" id="2570927"/>
    <lineage>
        <taxon>Bacteria</taxon>
        <taxon>Bacillati</taxon>
        <taxon>Actinomycetota</taxon>
        <taxon>Actinomycetes</taxon>
        <taxon>Glycomycetales</taxon>
        <taxon>Glycomycetaceae</taxon>
        <taxon>Glycomyces</taxon>
    </lineage>
</organism>
<name>A0A4S8QFZ8_9ACTN</name>
<dbReference type="GO" id="GO:0005524">
    <property type="term" value="F:ATP binding"/>
    <property type="evidence" value="ECO:0007669"/>
    <property type="project" value="InterPro"/>
</dbReference>
<dbReference type="Pfam" id="PF02572">
    <property type="entry name" value="CobA_CobO_BtuR"/>
    <property type="match status" value="1"/>
</dbReference>
<evidence type="ECO:0000256" key="1">
    <source>
        <dbReference type="SAM" id="MobiDB-lite"/>
    </source>
</evidence>
<dbReference type="RefSeq" id="WP_136534061.1">
    <property type="nucleotide sequence ID" value="NZ_STGY01000030.1"/>
</dbReference>
<dbReference type="NCBIfam" id="TIGR00708">
    <property type="entry name" value="cobA"/>
    <property type="match status" value="1"/>
</dbReference>
<dbReference type="PIRSF" id="PIRSF015617">
    <property type="entry name" value="Adensltrnsf_CobA"/>
    <property type="match status" value="1"/>
</dbReference>
<keyword evidence="2" id="KW-0808">Transferase</keyword>
<protein>
    <submittedName>
        <fullName evidence="2">Cob(I)yrinic acid a,c-diamide adenosyltransferase</fullName>
        <ecNumber evidence="2">2.5.1.17</ecNumber>
    </submittedName>
</protein>
<accession>A0A4S8QFZ8</accession>
<comment type="caution">
    <text evidence="2">The sequence shown here is derived from an EMBL/GenBank/DDBJ whole genome shotgun (WGS) entry which is preliminary data.</text>
</comment>
<dbReference type="InterPro" id="IPR003724">
    <property type="entry name" value="CblAdoTrfase_CobA"/>
</dbReference>
<dbReference type="InterPro" id="IPR027417">
    <property type="entry name" value="P-loop_NTPase"/>
</dbReference>
<proteinExistence type="predicted"/>
<dbReference type="EMBL" id="STGY01000030">
    <property type="protein sequence ID" value="THV42072.1"/>
    <property type="molecule type" value="Genomic_DNA"/>
</dbReference>